<organism evidence="2 3">
    <name type="scientific">Maribacter dokdonensis</name>
    <dbReference type="NCBI Taxonomy" id="320912"/>
    <lineage>
        <taxon>Bacteria</taxon>
        <taxon>Pseudomonadati</taxon>
        <taxon>Bacteroidota</taxon>
        <taxon>Flavobacteriia</taxon>
        <taxon>Flavobacteriales</taxon>
        <taxon>Flavobacteriaceae</taxon>
        <taxon>Maribacter</taxon>
    </lineage>
</organism>
<evidence type="ECO:0000259" key="1">
    <source>
        <dbReference type="Pfam" id="PF14397"/>
    </source>
</evidence>
<name>A0ABY0UUG9_9FLAO</name>
<evidence type="ECO:0000313" key="2">
    <source>
        <dbReference type="EMBL" id="SDT19610.1"/>
    </source>
</evidence>
<dbReference type="GeneID" id="90590829"/>
<dbReference type="InterPro" id="IPR039523">
    <property type="entry name" value="RimK-rel_E_lig_ATP-grasp"/>
</dbReference>
<protein>
    <submittedName>
        <fullName evidence="2">Sugar-transfer associated ATP-grasp</fullName>
    </submittedName>
</protein>
<accession>A0ABY0UUG9</accession>
<dbReference type="RefSeq" id="WP_091607237.1">
    <property type="nucleotide sequence ID" value="NZ_LT629754.1"/>
</dbReference>
<dbReference type="EMBL" id="LT629754">
    <property type="protein sequence ID" value="SDT19610.1"/>
    <property type="molecule type" value="Genomic_DNA"/>
</dbReference>
<keyword evidence="3" id="KW-1185">Reference proteome</keyword>
<gene>
    <name evidence="2" type="ORF">SAMN05192545_2999</name>
</gene>
<dbReference type="Pfam" id="PF14397">
    <property type="entry name" value="ATPgrasp_ST"/>
    <property type="match status" value="1"/>
</dbReference>
<reference evidence="2 3" key="1">
    <citation type="submission" date="2016-10" db="EMBL/GenBank/DDBJ databases">
        <authorList>
            <person name="Varghese N."/>
            <person name="Submissions S."/>
        </authorList>
    </citation>
    <scope>NUCLEOTIDE SEQUENCE [LARGE SCALE GENOMIC DNA]</scope>
    <source>
        <strain evidence="2 3">MAR_2009_60</strain>
    </source>
</reference>
<evidence type="ECO:0000313" key="3">
    <source>
        <dbReference type="Proteomes" id="UP000199574"/>
    </source>
</evidence>
<sequence>MQLKKITKRSLEQVLNIKYHYESNKVAKKVLQQVELEKGKLNAQSRKLAHDYANDVLGWQGFAPWLYVYTHIYGKFVEGWLPDNYYGRIVLPKIQGDYGKVSFLKPFTNKIFNESVCPDLAYYINGQWFSNEYKIKSNEQINNIIVNDQTYDNEMVINKLDHSYQGKGIKIYTKNDFDARTVSKNGNGVIQPFINQHNFFNQFTKDAVATLRFTTVIDNDGRASLRASFIRLGRNKQTHVQSKNQIIVPIDNKTGKLAKIGYDQTYRSTETHPDTEIPFENKKIPFFNDCVKMVLDLQNKMPMIKLIGWDVIVDDKNKIIVMEWNGYGTGIAFSEATQGPSFGDLGWSGFYKK</sequence>
<feature type="domain" description="Alpha-L-glutamate ligase-related protein ATP-grasp" evidence="1">
    <location>
        <begin position="183"/>
        <end position="336"/>
    </location>
</feature>
<dbReference type="Proteomes" id="UP000199574">
    <property type="component" value="Chromosome I"/>
</dbReference>
<dbReference type="SUPFAM" id="SSF56059">
    <property type="entry name" value="Glutathione synthetase ATP-binding domain-like"/>
    <property type="match status" value="1"/>
</dbReference>
<proteinExistence type="predicted"/>